<dbReference type="GO" id="GO:0004560">
    <property type="term" value="F:alpha-L-fucosidase activity"/>
    <property type="evidence" value="ECO:0007669"/>
    <property type="project" value="InterPro"/>
</dbReference>
<dbReference type="Pfam" id="PF21307">
    <property type="entry name" value="Glyco_hydro_95_C"/>
    <property type="match status" value="1"/>
</dbReference>
<dbReference type="InterPro" id="IPR054363">
    <property type="entry name" value="GH95_cat"/>
</dbReference>
<dbReference type="PIRSF" id="PIRSF007663">
    <property type="entry name" value="UCP007663"/>
    <property type="match status" value="1"/>
</dbReference>
<dbReference type="RefSeq" id="WP_062175945.1">
    <property type="nucleotide sequence ID" value="NZ_BBXL01000002.1"/>
</dbReference>
<dbReference type="PANTHER" id="PTHR31084">
    <property type="entry name" value="ALPHA-L-FUCOSIDASE 2"/>
    <property type="match status" value="1"/>
</dbReference>
<accession>A0A1M4X4K7</accession>
<protein>
    <submittedName>
        <fullName evidence="5">Alpha-L-fucosidase 2</fullName>
    </submittedName>
</protein>
<dbReference type="InterPro" id="IPR008928">
    <property type="entry name" value="6-hairpin_glycosidase_sf"/>
</dbReference>
<evidence type="ECO:0000313" key="5">
    <source>
        <dbReference type="EMBL" id="SHE88401.1"/>
    </source>
</evidence>
<feature type="domain" description="Glycosyl hydrolase family 95 catalytic" evidence="4">
    <location>
        <begin position="288"/>
        <end position="694"/>
    </location>
</feature>
<sequence length="821" mass="92635">MKNLSIVSLILLLAVNVCAQPSLGLKLWYDRPADLWVEALPLGNGRLGAMVYGNPAHEEFQLNEETIWGGSPYNNTNPLAKDALPEIRQLIFEGQNLKAQEMCGPAICSQGANGMPYQTVGSLHFDFEGMDSYHDYYRELDIEKAIAKTTFSANGVKYTREAFTSFTDQLLMIRFTASEKGKITFTTRYTSPYKDARKSVNEKMLQMDGKASDHEGIEGKVRFTSLVKVDNDGGRLEVLSDSTIKVIDANSVILYVSIGTNFKNYQDVTGDSEKTAIEYLKRVGTKTFEKYLADHSAYYTKFFDRVSLDLGSNEQATKTTDVRVKEFATTFDPQMSALYFQFGRYLLICSSQPGGQPANLQGIWNYQLRAPWDGKYTTDINVEMNYWPAEVTNLAEMHQPFLQLIEDVALTGKESAAMYGARGWTLHHNTDIWRSTGAVDGPKYGVWPTCNAWFSQHLWDRYLFSGDDRYLSRAYPIMKEACKFYLDFLVKEPENGWLVVAPSYSPENAPNVKGKREWVVTAGCTMDNQMVFDLFSNTIQAATVLSEDKLFIDSLQSVVNQLPPMQIGKWGQLQEWMQDWDNPRDRHRHISHLWGLYPGYQINKFESPALFEAAKTSLIHRGDPSTGWSMGWKVCLWARLLDGNHAYKLIQDQLKPTVDEKGQNGGTYPNLFDAHPPFQIDGNFGCTAGIAEMLVQSHTGSIHLLPAIPEVWAKGTVKGLRCRGGFDLQELTWENGKVKKVKIKSNVGGTLRIRCADKLQMKGQPLNIANAELANRLLETQKIKEPLITANAPVVTPSLSDTFLYDIDTKKGEVYELEYYQ</sequence>
<gene>
    <name evidence="5" type="ORF">SAMN05444362_102400</name>
</gene>
<dbReference type="InterPro" id="IPR016518">
    <property type="entry name" value="Alpha-L-fucosidase"/>
</dbReference>
<evidence type="ECO:0000256" key="1">
    <source>
        <dbReference type="SAM" id="SignalP"/>
    </source>
</evidence>
<feature type="signal peptide" evidence="1">
    <location>
        <begin position="1"/>
        <end position="19"/>
    </location>
</feature>
<keyword evidence="6" id="KW-1185">Reference proteome</keyword>
<dbReference type="InterPro" id="IPR012341">
    <property type="entry name" value="6hp_glycosidase-like_sf"/>
</dbReference>
<dbReference type="OrthoDB" id="9802600at2"/>
<feature type="domain" description="Glycosyl hydrolase family 95 N-terminal" evidence="2">
    <location>
        <begin position="27"/>
        <end position="265"/>
    </location>
</feature>
<dbReference type="AlphaFoldDB" id="A0A1M4X4K7"/>
<dbReference type="PANTHER" id="PTHR31084:SF0">
    <property type="entry name" value="ALPHA-L-FUCOSIDASE 2"/>
    <property type="match status" value="1"/>
</dbReference>
<dbReference type="GO" id="GO:0005975">
    <property type="term" value="P:carbohydrate metabolic process"/>
    <property type="evidence" value="ECO:0007669"/>
    <property type="project" value="InterPro"/>
</dbReference>
<name>A0A1M4X4K7_9BACT</name>
<dbReference type="Proteomes" id="UP000184480">
    <property type="component" value="Unassembled WGS sequence"/>
</dbReference>
<dbReference type="InterPro" id="IPR027414">
    <property type="entry name" value="GH95_N_dom"/>
</dbReference>
<dbReference type="Pfam" id="PF14498">
    <property type="entry name" value="Glyco_hyd_65N_2"/>
    <property type="match status" value="1"/>
</dbReference>
<dbReference type="Pfam" id="PF22124">
    <property type="entry name" value="Glyco_hydro_95_cat"/>
    <property type="match status" value="1"/>
</dbReference>
<evidence type="ECO:0000259" key="3">
    <source>
        <dbReference type="Pfam" id="PF21307"/>
    </source>
</evidence>
<dbReference type="SUPFAM" id="SSF48208">
    <property type="entry name" value="Six-hairpin glycosidases"/>
    <property type="match status" value="1"/>
</dbReference>
<evidence type="ECO:0000259" key="2">
    <source>
        <dbReference type="Pfam" id="PF14498"/>
    </source>
</evidence>
<feature type="domain" description="Alpha fucosidase A-like C-terminal" evidence="3">
    <location>
        <begin position="696"/>
        <end position="774"/>
    </location>
</feature>
<proteinExistence type="predicted"/>
<dbReference type="STRING" id="1346286.SAMN05444362_102400"/>
<dbReference type="InterPro" id="IPR049053">
    <property type="entry name" value="AFCA-like_C"/>
</dbReference>
<evidence type="ECO:0000259" key="4">
    <source>
        <dbReference type="Pfam" id="PF22124"/>
    </source>
</evidence>
<dbReference type="Gene3D" id="1.50.10.10">
    <property type="match status" value="1"/>
</dbReference>
<feature type="chain" id="PRO_5009908231" evidence="1">
    <location>
        <begin position="20"/>
        <end position="821"/>
    </location>
</feature>
<reference evidence="6" key="1">
    <citation type="submission" date="2016-11" db="EMBL/GenBank/DDBJ databases">
        <authorList>
            <person name="Varghese N."/>
            <person name="Submissions S."/>
        </authorList>
    </citation>
    <scope>NUCLEOTIDE SEQUENCE [LARGE SCALE GENOMIC DNA]</scope>
    <source>
        <strain evidence="6">DSM 27370</strain>
    </source>
</reference>
<organism evidence="5 6">
    <name type="scientific">Dysgonomonas macrotermitis</name>
    <dbReference type="NCBI Taxonomy" id="1346286"/>
    <lineage>
        <taxon>Bacteria</taxon>
        <taxon>Pseudomonadati</taxon>
        <taxon>Bacteroidota</taxon>
        <taxon>Bacteroidia</taxon>
        <taxon>Bacteroidales</taxon>
        <taxon>Dysgonomonadaceae</taxon>
        <taxon>Dysgonomonas</taxon>
    </lineage>
</organism>
<keyword evidence="1" id="KW-0732">Signal</keyword>
<dbReference type="EMBL" id="FQUC01000002">
    <property type="protein sequence ID" value="SHE88401.1"/>
    <property type="molecule type" value="Genomic_DNA"/>
</dbReference>
<evidence type="ECO:0000313" key="6">
    <source>
        <dbReference type="Proteomes" id="UP000184480"/>
    </source>
</evidence>